<dbReference type="InParanoid" id="G8ZYY8"/>
<comment type="function">
    <text evidence="9">Component of the Mediator complex, a coactivator involved in the regulated transcription of nearly all RNA polymerase II-dependent genes. Mediator functions as a bridge to convey information from gene-specific regulatory proteins to the basal RNA polymerase II transcription machinery. Mediator is recruited to promoters by direct interactions with regulatory proteins and serves as a scaffold for the assembly of a functional preinitiation complex with RNA polymerase II and the general transcription factors.</text>
</comment>
<dbReference type="OrthoDB" id="5322661at2759"/>
<dbReference type="KEGG" id="tdl:TDEL_0G02460"/>
<evidence type="ECO:0000256" key="3">
    <source>
        <dbReference type="ARBA" id="ARBA00020628"/>
    </source>
</evidence>
<dbReference type="GO" id="GO:0051123">
    <property type="term" value="P:RNA polymerase II preinitiation complex assembly"/>
    <property type="evidence" value="ECO:0007669"/>
    <property type="project" value="EnsemblFungi"/>
</dbReference>
<keyword evidence="11" id="KW-1185">Reference proteome</keyword>
<dbReference type="GO" id="GO:0016592">
    <property type="term" value="C:mediator complex"/>
    <property type="evidence" value="ECO:0007669"/>
    <property type="project" value="EnsemblFungi"/>
</dbReference>
<keyword evidence="5 9" id="KW-0010">Activator</keyword>
<evidence type="ECO:0000313" key="10">
    <source>
        <dbReference type="EMBL" id="CCE93613.1"/>
    </source>
</evidence>
<evidence type="ECO:0000256" key="7">
    <source>
        <dbReference type="ARBA" id="ARBA00023242"/>
    </source>
</evidence>
<dbReference type="Pfam" id="PF08689">
    <property type="entry name" value="Med5"/>
    <property type="match status" value="1"/>
</dbReference>
<dbReference type="GO" id="GO:0060261">
    <property type="term" value="P:positive regulation of transcription initiation by RNA polymerase II"/>
    <property type="evidence" value="ECO:0007669"/>
    <property type="project" value="EnsemblFungi"/>
</dbReference>
<keyword evidence="6 9" id="KW-0804">Transcription</keyword>
<dbReference type="Proteomes" id="UP000005627">
    <property type="component" value="Chromosome 7"/>
</dbReference>
<evidence type="ECO:0000256" key="1">
    <source>
        <dbReference type="ARBA" id="ARBA00004123"/>
    </source>
</evidence>
<dbReference type="eggNOG" id="ENOG502R1HB">
    <property type="taxonomic scope" value="Eukaryota"/>
</dbReference>
<dbReference type="GO" id="GO:0003712">
    <property type="term" value="F:transcription coregulator activity"/>
    <property type="evidence" value="ECO:0007669"/>
    <property type="project" value="InterPro"/>
</dbReference>
<dbReference type="InterPro" id="IPR014801">
    <property type="entry name" value="Mediator_Med5_fun"/>
</dbReference>
<evidence type="ECO:0000256" key="4">
    <source>
        <dbReference type="ARBA" id="ARBA00023015"/>
    </source>
</evidence>
<dbReference type="STRING" id="1076872.G8ZYY8"/>
<keyword evidence="4 9" id="KW-0805">Transcription regulation</keyword>
<dbReference type="FunCoup" id="G8ZYY8">
    <property type="interactions" value="247"/>
</dbReference>
<accession>G8ZYY8</accession>
<evidence type="ECO:0000256" key="2">
    <source>
        <dbReference type="ARBA" id="ARBA00008782"/>
    </source>
</evidence>
<dbReference type="GeneID" id="11504829"/>
<proteinExistence type="inferred from homology"/>
<comment type="subunit">
    <text evidence="9">Component of the Mediator complex.</text>
</comment>
<protein>
    <recommendedName>
        <fullName evidence="3 9">Mediator of RNA polymerase II transcription subunit 5</fullName>
    </recommendedName>
    <alternativeName>
        <fullName evidence="8 9">Mediator complex subunit 5</fullName>
    </alternativeName>
</protein>
<evidence type="ECO:0000313" key="11">
    <source>
        <dbReference type="Proteomes" id="UP000005627"/>
    </source>
</evidence>
<keyword evidence="7 9" id="KW-0539">Nucleus</keyword>
<gene>
    <name evidence="10" type="primary">TDEL0G02460</name>
    <name evidence="9" type="synonym">MED5</name>
    <name evidence="10" type="ORF">TDEL_0G02460</name>
</gene>
<organism evidence="10 11">
    <name type="scientific">Torulaspora delbrueckii</name>
    <name type="common">Yeast</name>
    <name type="synonym">Candida colliculosa</name>
    <dbReference type="NCBI Taxonomy" id="4950"/>
    <lineage>
        <taxon>Eukaryota</taxon>
        <taxon>Fungi</taxon>
        <taxon>Dikarya</taxon>
        <taxon>Ascomycota</taxon>
        <taxon>Saccharomycotina</taxon>
        <taxon>Saccharomycetes</taxon>
        <taxon>Saccharomycetales</taxon>
        <taxon>Saccharomycetaceae</taxon>
        <taxon>Torulaspora</taxon>
    </lineage>
</organism>
<sequence length="1077" mass="122622">MEGESVYKLALRCAEREIASADFLNLYKEFYNEKVSANVENDDSPEEKSKITEVCNRLATDLLQLLNSQRQLLLADYVAEVLFVNYNSELVNAVLPQIYSVDNPTMLLHFFSQSCAFFAKLSDSLIADDISKDAPKCIIPSVLNADPQRMDDTLIVAVCKFLQFVLKNVSGSITIESDSLRESCYALMSRLSKLNKLLHRKVSQTIDSKIEFKNAKNNLTKDSVQEYGSSPSISSPQFIASPFSTSKVPSSKASTVKYQDMKLLRFYKNIWLNNKIKNWEPIDAGFLSRYASIAPSIFQDATIPFPTVDAQLTDLIETSFTCFAQFVSNKQYHQSNSNLNLLERQWIIFIVTQIPLLILENSTGNSQVITNALGSLDDKVVKAIRTYYSEKDDAKNRNEDLFDDYPSASLDIRHEFIKSLVKLGLQPATAINEYLREDQVIDTKSLPVRDDLTVNNSQGGEEVITDIKQFVSSSLDSLEPELVGIQSNEHIDGLQQVLRNFENVPPTKQKVLSHVFVELLEEATNKFDFNRIGKICLLLSFNFSHSLTAILTFMTPVRICEILMKFIDVLWDGCVEVKRKELADSEFETMNMFSSFTWSLLMLIVISQNYDISLIDVALQSSELTTESSFTIPFVSKLPEIPDIYFKDQTKAVDPNMHTESHQMVENWLRDLFVNGSISDSLLQSVDTKQLASLIPFIFKQILLALEVEAIDDISNLVGGFEYFLQPFMLIGLIKIVYWLEQYLYSLRSDMINESLLEKVFTLLNTIFNPTSLNEDSRSFHSAVLRLNAVRLLRVLRKFRVQSQSNYGIYSSEASGHPKLESLIKSFTTVLQVSPNYNLDPRDINSENAFSQKQLGYGSMLILNENPINKIMTNQINSFWNLHSSTYYNLDYLEEIIDLVTPRNFLIDVFRTLEYKLSTYGVPGVRNKMSPAESEHVLNYLFYFLALYDVKSQDDATKLLSLMEKSEIPSTAKEAQLKSEPAPKQEAMPDDDFDMLFGENDTSTHGGDEEVQVTNVERNCKFNGTAAYHRGSFGLLLHELKVDYDSALAARDITKEARDKLDRYHEKYIHMLRTCVF</sequence>
<dbReference type="EMBL" id="HE616748">
    <property type="protein sequence ID" value="CCE93613.1"/>
    <property type="molecule type" value="Genomic_DNA"/>
</dbReference>
<dbReference type="RefSeq" id="XP_003682824.1">
    <property type="nucleotide sequence ID" value="XM_003682776.1"/>
</dbReference>
<dbReference type="GO" id="GO:0070847">
    <property type="term" value="C:core mediator complex"/>
    <property type="evidence" value="ECO:0007669"/>
    <property type="project" value="EnsemblFungi"/>
</dbReference>
<evidence type="ECO:0000256" key="6">
    <source>
        <dbReference type="ARBA" id="ARBA00023163"/>
    </source>
</evidence>
<dbReference type="AlphaFoldDB" id="G8ZYY8"/>
<dbReference type="PANTHER" id="PTHR35784:SF1">
    <property type="entry name" value="MEDIATOR OF RNA POLYMERASE II TRANSCRIPTION SUBUNIT 5"/>
    <property type="match status" value="1"/>
</dbReference>
<evidence type="ECO:0000256" key="5">
    <source>
        <dbReference type="ARBA" id="ARBA00023159"/>
    </source>
</evidence>
<dbReference type="GO" id="GO:0032968">
    <property type="term" value="P:positive regulation of transcription elongation by RNA polymerase II"/>
    <property type="evidence" value="ECO:0007669"/>
    <property type="project" value="EnsemblFungi"/>
</dbReference>
<evidence type="ECO:0000256" key="8">
    <source>
        <dbReference type="ARBA" id="ARBA00031256"/>
    </source>
</evidence>
<dbReference type="HOGENOM" id="CLU_281615_0_0_1"/>
<comment type="subcellular location">
    <subcellularLocation>
        <location evidence="1 9">Nucleus</location>
    </subcellularLocation>
</comment>
<reference evidence="10 11" key="1">
    <citation type="journal article" date="2011" name="Proc. Natl. Acad. Sci. U.S.A.">
        <title>Evolutionary erosion of yeast sex chromosomes by mating-type switching accidents.</title>
        <authorList>
            <person name="Gordon J.L."/>
            <person name="Armisen D."/>
            <person name="Proux-Wera E."/>
            <person name="Oheigeartaigh S.S."/>
            <person name="Byrne K.P."/>
            <person name="Wolfe K.H."/>
        </authorList>
    </citation>
    <scope>NUCLEOTIDE SEQUENCE [LARGE SCALE GENOMIC DNA]</scope>
    <source>
        <strain evidence="11">ATCC 10662 / CBS 1146 / NBRC 0425 / NCYC 2629 / NRRL Y-866</strain>
    </source>
</reference>
<name>G8ZYY8_TORDE</name>
<evidence type="ECO:0000256" key="9">
    <source>
        <dbReference type="RuleBase" id="RU364142"/>
    </source>
</evidence>
<dbReference type="PANTHER" id="PTHR35784">
    <property type="entry name" value="MEDIATOR OF RNA POLYMERASE II TRANSCRIPTION SUBUNIT 5"/>
    <property type="match status" value="1"/>
</dbReference>
<comment type="similarity">
    <text evidence="2 9">Belongs to the Mediator complex subunit 5 family.</text>
</comment>